<dbReference type="InterPro" id="IPR004000">
    <property type="entry name" value="Actin"/>
</dbReference>
<dbReference type="Gene3D" id="3.30.420.40">
    <property type="match status" value="2"/>
</dbReference>
<dbReference type="SUPFAM" id="SSF53067">
    <property type="entry name" value="Actin-like ATPase domain"/>
    <property type="match status" value="2"/>
</dbReference>
<dbReference type="SMART" id="SM00268">
    <property type="entry name" value="ACTIN"/>
    <property type="match status" value="1"/>
</dbReference>
<dbReference type="OMA" id="GDYRGWI"/>
<reference evidence="4 5" key="1">
    <citation type="journal article" date="2014" name="BMC Genomics">
        <title>Adaptive genomic structural variation in the grape powdery mildew pathogen, Erysiphe necator.</title>
        <authorList>
            <person name="Jones L."/>
            <person name="Riaz S."/>
            <person name="Morales-Cruz A."/>
            <person name="Amrine K.C."/>
            <person name="McGuire B."/>
            <person name="Gubler W.D."/>
            <person name="Walker M.A."/>
            <person name="Cantu D."/>
        </authorList>
    </citation>
    <scope>NUCLEOTIDE SEQUENCE [LARGE SCALE GENOMIC DNA]</scope>
    <source>
        <strain evidence="5">c</strain>
    </source>
</reference>
<comment type="similarity">
    <text evidence="1">Belongs to the actin family.</text>
</comment>
<dbReference type="Gene3D" id="3.90.640.10">
    <property type="entry name" value="Actin, Chain A, domain 4"/>
    <property type="match status" value="1"/>
</dbReference>
<evidence type="ECO:0000256" key="3">
    <source>
        <dbReference type="SAM" id="Phobius"/>
    </source>
</evidence>
<dbReference type="PANTHER" id="PTHR11937">
    <property type="entry name" value="ACTIN"/>
    <property type="match status" value="1"/>
</dbReference>
<evidence type="ECO:0000313" key="4">
    <source>
        <dbReference type="EMBL" id="KHJ30366.1"/>
    </source>
</evidence>
<dbReference type="Proteomes" id="UP000030854">
    <property type="component" value="Unassembled WGS sequence"/>
</dbReference>
<accession>A0A0B1P0F0</accession>
<dbReference type="STRING" id="52586.A0A0B1P0F0"/>
<dbReference type="EMBL" id="JNVN01004385">
    <property type="protein sequence ID" value="KHJ30366.1"/>
    <property type="molecule type" value="Genomic_DNA"/>
</dbReference>
<proteinExistence type="inferred from homology"/>
<keyword evidence="3" id="KW-0472">Membrane</keyword>
<feature type="region of interest" description="Disordered" evidence="2">
    <location>
        <begin position="1"/>
        <end position="28"/>
    </location>
</feature>
<evidence type="ECO:0000313" key="5">
    <source>
        <dbReference type="Proteomes" id="UP000030854"/>
    </source>
</evidence>
<keyword evidence="5" id="KW-1185">Reference proteome</keyword>
<feature type="transmembrane region" description="Helical" evidence="3">
    <location>
        <begin position="143"/>
        <end position="164"/>
    </location>
</feature>
<keyword evidence="3" id="KW-1133">Transmembrane helix</keyword>
<evidence type="ECO:0000256" key="1">
    <source>
        <dbReference type="RuleBase" id="RU000487"/>
    </source>
</evidence>
<dbReference type="InterPro" id="IPR043129">
    <property type="entry name" value="ATPase_NBD"/>
</dbReference>
<feature type="compositionally biased region" description="Polar residues" evidence="2">
    <location>
        <begin position="17"/>
        <end position="28"/>
    </location>
</feature>
<protein>
    <submittedName>
        <fullName evidence="4">Putative actin-related protein ro7</fullName>
    </submittedName>
</protein>
<dbReference type="AlphaFoldDB" id="A0A0B1P0F0"/>
<organism evidence="4 5">
    <name type="scientific">Uncinula necator</name>
    <name type="common">Grape powdery mildew</name>
    <dbReference type="NCBI Taxonomy" id="52586"/>
    <lineage>
        <taxon>Eukaryota</taxon>
        <taxon>Fungi</taxon>
        <taxon>Dikarya</taxon>
        <taxon>Ascomycota</taxon>
        <taxon>Pezizomycotina</taxon>
        <taxon>Leotiomycetes</taxon>
        <taxon>Erysiphales</taxon>
        <taxon>Erysiphaceae</taxon>
        <taxon>Erysiphe</taxon>
    </lineage>
</organism>
<name>A0A0B1P0F0_UNCNE</name>
<gene>
    <name evidence="4" type="ORF">EV44_g1282</name>
</gene>
<evidence type="ECO:0000256" key="2">
    <source>
        <dbReference type="SAM" id="MobiDB-lite"/>
    </source>
</evidence>
<keyword evidence="3" id="KW-0812">Transmembrane</keyword>
<sequence length="553" mass="61587">MTHRASSTARFSRTSTVGPQTPSRSQAINFGSPSVLRIEEECVIIELGSRFLRVGPAGCAFPQAITDFGPEQQRRAGDLRKWALDYDFSNRSGHNEKRWGKDYELWSLDLREVDLALVGDKIERALRESFTKTLLIDSRPRRILLAIPSLLPLPLLFTVLETIFSNFQPPSISLMPTSILTTVAAGLRSALVIDIGWAETSVTSVYELREVQCNRSIRASRTLGETVFNRINKIVTKCSSEGSPDDSKTQISFEECEEIIERMVWCKSIKQQAKNLDSGYLATLKEGEELNISIEGPCTTDEGEPDNIVSLPLNSIKPPKTIQIPFSEFSEPCEIALFANGIPESDIDDEELPLHLLAYKSLLKLPVDVRAMCMARIIFVGGSSQIPGLRTRIMQELSSLIETRGWNPVTGKTIKKNSMISSLQIHQKRSEETALQHETTNKSAKHASLRPQEIDSITEKLKREYLRTQPRAEMGKLRAVKSLGAWAGASLMSLMKIQPCSIIEKEQWAQNGASKFYTLGEPSLSSQRKSIGPGAIRSGVEEKSGWTLGIWGY</sequence>
<dbReference type="HOGENOM" id="CLU_023246_0_0_1"/>
<feature type="region of interest" description="Disordered" evidence="2">
    <location>
        <begin position="429"/>
        <end position="451"/>
    </location>
</feature>
<comment type="caution">
    <text evidence="4">The sequence shown here is derived from an EMBL/GenBank/DDBJ whole genome shotgun (WGS) entry which is preliminary data.</text>
</comment>
<dbReference type="Pfam" id="PF00022">
    <property type="entry name" value="Actin"/>
    <property type="match status" value="1"/>
</dbReference>
<dbReference type="OrthoDB" id="337660at2759"/>
<feature type="compositionally biased region" description="Low complexity" evidence="2">
    <location>
        <begin position="1"/>
        <end position="16"/>
    </location>
</feature>